<keyword evidence="6 11" id="KW-0862">Zinc</keyword>
<dbReference type="InterPro" id="IPR020843">
    <property type="entry name" value="ER"/>
</dbReference>
<dbReference type="Gene3D" id="3.40.50.720">
    <property type="entry name" value="NAD(P)-binding Rossmann-like Domain"/>
    <property type="match status" value="1"/>
</dbReference>
<dbReference type="Gene3D" id="3.90.180.10">
    <property type="entry name" value="Medium-chain alcohol dehydrogenases, catalytic domain"/>
    <property type="match status" value="1"/>
</dbReference>
<evidence type="ECO:0000256" key="6">
    <source>
        <dbReference type="ARBA" id="ARBA00022833"/>
    </source>
</evidence>
<dbReference type="InterPro" id="IPR013154">
    <property type="entry name" value="ADH-like_N"/>
</dbReference>
<dbReference type="NCBIfam" id="NF006940">
    <property type="entry name" value="PRK09422.1"/>
    <property type="match status" value="1"/>
</dbReference>
<evidence type="ECO:0000256" key="5">
    <source>
        <dbReference type="ARBA" id="ARBA00022723"/>
    </source>
</evidence>
<evidence type="ECO:0000256" key="2">
    <source>
        <dbReference type="ARBA" id="ARBA00008072"/>
    </source>
</evidence>
<dbReference type="InterPro" id="IPR011032">
    <property type="entry name" value="GroES-like_sf"/>
</dbReference>
<dbReference type="RefSeq" id="WP_111492092.1">
    <property type="nucleotide sequence ID" value="NZ_CP031264.1"/>
</dbReference>
<dbReference type="EC" id="1.1.1.1" evidence="3"/>
<dbReference type="EMBL" id="CP031264">
    <property type="protein sequence ID" value="AXI79052.1"/>
    <property type="molecule type" value="Genomic_DNA"/>
</dbReference>
<proteinExistence type="inferred from homology"/>
<dbReference type="KEGG" id="stri:C7M71_018165"/>
<keyword evidence="7" id="KW-0560">Oxidoreductase</keyword>
<evidence type="ECO:0000256" key="10">
    <source>
        <dbReference type="ARBA" id="ARBA00049243"/>
    </source>
</evidence>
<dbReference type="SUPFAM" id="SSF50129">
    <property type="entry name" value="GroES-like"/>
    <property type="match status" value="1"/>
</dbReference>
<accession>A0A345SZ97</accession>
<protein>
    <recommendedName>
        <fullName evidence="4">Alcohol dehydrogenase</fullName>
        <ecNumber evidence="3">1.1.1.1</ecNumber>
    </recommendedName>
</protein>
<dbReference type="OrthoDB" id="3567264at2"/>
<comment type="catalytic activity">
    <reaction evidence="10">
        <text>a primary alcohol + NAD(+) = an aldehyde + NADH + H(+)</text>
        <dbReference type="Rhea" id="RHEA:10736"/>
        <dbReference type="ChEBI" id="CHEBI:15378"/>
        <dbReference type="ChEBI" id="CHEBI:15734"/>
        <dbReference type="ChEBI" id="CHEBI:17478"/>
        <dbReference type="ChEBI" id="CHEBI:57540"/>
        <dbReference type="ChEBI" id="CHEBI:57945"/>
        <dbReference type="EC" id="1.1.1.1"/>
    </reaction>
</comment>
<comment type="cofactor">
    <cofactor evidence="1 11">
        <name>Zn(2+)</name>
        <dbReference type="ChEBI" id="CHEBI:29105"/>
    </cofactor>
</comment>
<comment type="catalytic activity">
    <reaction evidence="9">
        <text>a secondary alcohol + NAD(+) = a ketone + NADH + H(+)</text>
        <dbReference type="Rhea" id="RHEA:10740"/>
        <dbReference type="ChEBI" id="CHEBI:15378"/>
        <dbReference type="ChEBI" id="CHEBI:17087"/>
        <dbReference type="ChEBI" id="CHEBI:35681"/>
        <dbReference type="ChEBI" id="CHEBI:57540"/>
        <dbReference type="ChEBI" id="CHEBI:57945"/>
        <dbReference type="EC" id="1.1.1.1"/>
    </reaction>
</comment>
<evidence type="ECO:0000256" key="4">
    <source>
        <dbReference type="ARBA" id="ARBA00016352"/>
    </source>
</evidence>
<dbReference type="SMART" id="SM00829">
    <property type="entry name" value="PKS_ER"/>
    <property type="match status" value="1"/>
</dbReference>
<evidence type="ECO:0000313" key="14">
    <source>
        <dbReference type="Proteomes" id="UP000249340"/>
    </source>
</evidence>
<dbReference type="PANTHER" id="PTHR42940">
    <property type="entry name" value="ALCOHOL DEHYDROGENASE 1-RELATED"/>
    <property type="match status" value="1"/>
</dbReference>
<evidence type="ECO:0000256" key="3">
    <source>
        <dbReference type="ARBA" id="ARBA00013190"/>
    </source>
</evidence>
<dbReference type="GO" id="GO:0004022">
    <property type="term" value="F:alcohol dehydrogenase (NAD+) activity"/>
    <property type="evidence" value="ECO:0007669"/>
    <property type="project" value="UniProtKB-EC"/>
</dbReference>
<evidence type="ECO:0000313" key="13">
    <source>
        <dbReference type="EMBL" id="AXI79052.1"/>
    </source>
</evidence>
<dbReference type="FunFam" id="3.40.50.720:FF:000039">
    <property type="entry name" value="Alcohol dehydrogenase AdhP"/>
    <property type="match status" value="1"/>
</dbReference>
<dbReference type="Proteomes" id="UP000249340">
    <property type="component" value="Chromosome"/>
</dbReference>
<evidence type="ECO:0000256" key="7">
    <source>
        <dbReference type="ARBA" id="ARBA00023002"/>
    </source>
</evidence>
<dbReference type="PANTHER" id="PTHR42940:SF8">
    <property type="entry name" value="VACUOLAR PROTEIN SORTING-ASSOCIATED PROTEIN 11"/>
    <property type="match status" value="1"/>
</dbReference>
<dbReference type="AlphaFoldDB" id="A0A345SZ97"/>
<dbReference type="InterPro" id="IPR013149">
    <property type="entry name" value="ADH-like_C"/>
</dbReference>
<dbReference type="CDD" id="cd08297">
    <property type="entry name" value="CAD3"/>
    <property type="match status" value="1"/>
</dbReference>
<dbReference type="Pfam" id="PF08240">
    <property type="entry name" value="ADH_N"/>
    <property type="match status" value="1"/>
</dbReference>
<dbReference type="InterPro" id="IPR002328">
    <property type="entry name" value="ADH_Zn_CS"/>
</dbReference>
<dbReference type="SUPFAM" id="SSF51735">
    <property type="entry name" value="NAD(P)-binding Rossmann-fold domains"/>
    <property type="match status" value="1"/>
</dbReference>
<name>A0A345SZ97_9ACTN</name>
<keyword evidence="8" id="KW-0520">NAD</keyword>
<evidence type="ECO:0000256" key="9">
    <source>
        <dbReference type="ARBA" id="ARBA00049164"/>
    </source>
</evidence>
<dbReference type="FunFam" id="3.90.180.10:FF:000002">
    <property type="entry name" value="Alcohol dehydrogenase AdhP"/>
    <property type="match status" value="1"/>
</dbReference>
<dbReference type="PROSITE" id="PS00059">
    <property type="entry name" value="ADH_ZINC"/>
    <property type="match status" value="1"/>
</dbReference>
<sequence length="337" mass="35597">MKAAVVRDFTAPLVIEDRPLPEPAPHQVRVRIEASGLCHTDLHAAHGDWPVTPQPPFVPGHEGVGIVEAAGDQVRHVRVGDRVAIPWLADACGRCDHCVSGWETLCLEQHNSGYSVDGAHAQYALAHGDYVVPVPDGVDPLDAAPLSCAGVTTYKAVKVSGARPGTRVLVSGIGGLGHLALQYARIAGAETVAVDVTDDKLALARELGADHVIDARTQDVAAEVQRLGGADAAVSLAVSNESFQAAYGSLRRGGTLVLVALPAGGRLELPVFDTVLNGITVVGSIVGTRQDLADTFRLHALGRTRVIRESRRLEEVNTCMDELLAGKVTARLVFDLR</sequence>
<comment type="similarity">
    <text evidence="2 11">Belongs to the zinc-containing alcohol dehydrogenase family.</text>
</comment>
<dbReference type="InterPro" id="IPR036291">
    <property type="entry name" value="NAD(P)-bd_dom_sf"/>
</dbReference>
<keyword evidence="14" id="KW-1185">Reference proteome</keyword>
<gene>
    <name evidence="13" type="ORF">C7M71_018165</name>
</gene>
<dbReference type="Pfam" id="PF00107">
    <property type="entry name" value="ADH_zinc_N"/>
    <property type="match status" value="1"/>
</dbReference>
<evidence type="ECO:0000256" key="11">
    <source>
        <dbReference type="RuleBase" id="RU361277"/>
    </source>
</evidence>
<organism evidence="13 14">
    <name type="scientific">Peterkaempfera bronchialis</name>
    <dbReference type="NCBI Taxonomy" id="2126346"/>
    <lineage>
        <taxon>Bacteria</taxon>
        <taxon>Bacillati</taxon>
        <taxon>Actinomycetota</taxon>
        <taxon>Actinomycetes</taxon>
        <taxon>Kitasatosporales</taxon>
        <taxon>Streptomycetaceae</taxon>
        <taxon>Peterkaempfera</taxon>
    </lineage>
</organism>
<evidence type="ECO:0000259" key="12">
    <source>
        <dbReference type="SMART" id="SM00829"/>
    </source>
</evidence>
<evidence type="ECO:0000256" key="1">
    <source>
        <dbReference type="ARBA" id="ARBA00001947"/>
    </source>
</evidence>
<keyword evidence="5 11" id="KW-0479">Metal-binding</keyword>
<reference evidence="14" key="1">
    <citation type="submission" date="2018-07" db="EMBL/GenBank/DDBJ databases">
        <title>Streptacidiphilus bronchialis DSM 106435 chromosome.</title>
        <authorList>
            <person name="Batra D."/>
            <person name="Gulvik C.A."/>
        </authorList>
    </citation>
    <scope>NUCLEOTIDE SEQUENCE [LARGE SCALE GENOMIC DNA]</scope>
    <source>
        <strain evidence="14">DSM 106435</strain>
    </source>
</reference>
<evidence type="ECO:0000256" key="8">
    <source>
        <dbReference type="ARBA" id="ARBA00023027"/>
    </source>
</evidence>
<dbReference type="GO" id="GO:0008270">
    <property type="term" value="F:zinc ion binding"/>
    <property type="evidence" value="ECO:0007669"/>
    <property type="project" value="InterPro"/>
</dbReference>
<feature type="domain" description="Enoyl reductase (ER)" evidence="12">
    <location>
        <begin position="8"/>
        <end position="334"/>
    </location>
</feature>